<feature type="transmembrane region" description="Helical" evidence="8">
    <location>
        <begin position="450"/>
        <end position="470"/>
    </location>
</feature>
<dbReference type="AlphaFoldDB" id="A0A7L4ZPI2"/>
<dbReference type="GO" id="GO:0005886">
    <property type="term" value="C:plasma membrane"/>
    <property type="evidence" value="ECO:0007669"/>
    <property type="project" value="UniProtKB-SubCell"/>
</dbReference>
<evidence type="ECO:0000313" key="10">
    <source>
        <dbReference type="Proteomes" id="UP000464657"/>
    </source>
</evidence>
<comment type="similarity">
    <text evidence="2 7">Belongs to the sodium:solute symporter (SSF) (TC 2.A.21) family.</text>
</comment>
<dbReference type="PANTHER" id="PTHR48086:SF10">
    <property type="entry name" value="AGR155CP"/>
    <property type="match status" value="1"/>
</dbReference>
<evidence type="ECO:0000256" key="3">
    <source>
        <dbReference type="ARBA" id="ARBA00022448"/>
    </source>
</evidence>
<name>A0A7L4ZPI2_9FLAO</name>
<keyword evidence="4 8" id="KW-0812">Transmembrane</keyword>
<dbReference type="InterPro" id="IPR038377">
    <property type="entry name" value="Na/Glc_symporter_sf"/>
</dbReference>
<keyword evidence="10" id="KW-1185">Reference proteome</keyword>
<evidence type="ECO:0000256" key="8">
    <source>
        <dbReference type="SAM" id="Phobius"/>
    </source>
</evidence>
<dbReference type="GO" id="GO:0015293">
    <property type="term" value="F:symporter activity"/>
    <property type="evidence" value="ECO:0007669"/>
    <property type="project" value="UniProtKB-KW"/>
</dbReference>
<feature type="transmembrane region" description="Helical" evidence="8">
    <location>
        <begin position="47"/>
        <end position="70"/>
    </location>
</feature>
<dbReference type="GO" id="GO:0006814">
    <property type="term" value="P:sodium ion transport"/>
    <property type="evidence" value="ECO:0007669"/>
    <property type="project" value="UniProtKB-KW"/>
</dbReference>
<evidence type="ECO:0000256" key="5">
    <source>
        <dbReference type="ARBA" id="ARBA00022989"/>
    </source>
</evidence>
<feature type="transmembrane region" description="Helical" evidence="8">
    <location>
        <begin position="128"/>
        <end position="152"/>
    </location>
</feature>
<protein>
    <submittedName>
        <fullName evidence="9">Sodium/glucose cotransporter</fullName>
    </submittedName>
</protein>
<evidence type="ECO:0000256" key="2">
    <source>
        <dbReference type="ARBA" id="ARBA00006434"/>
    </source>
</evidence>
<evidence type="ECO:0000313" key="9">
    <source>
        <dbReference type="EMBL" id="QHI38653.1"/>
    </source>
</evidence>
<dbReference type="InterPro" id="IPR050277">
    <property type="entry name" value="Sodium:Solute_Symporter"/>
</dbReference>
<feature type="transmembrane region" description="Helical" evidence="8">
    <location>
        <begin position="476"/>
        <end position="495"/>
    </location>
</feature>
<keyword evidence="3" id="KW-0813">Transport</keyword>
<evidence type="ECO:0000256" key="1">
    <source>
        <dbReference type="ARBA" id="ARBA00004141"/>
    </source>
</evidence>
<dbReference type="OrthoDB" id="9789704at2"/>
<dbReference type="PANTHER" id="PTHR48086">
    <property type="entry name" value="SODIUM/PROLINE SYMPORTER-RELATED"/>
    <property type="match status" value="1"/>
</dbReference>
<accession>A0A7L4ZPI2</accession>
<dbReference type="Gene3D" id="1.20.1730.10">
    <property type="entry name" value="Sodium/glucose cotransporter"/>
    <property type="match status" value="1"/>
</dbReference>
<feature type="transmembrane region" description="Helical" evidence="8">
    <location>
        <begin position="76"/>
        <end position="98"/>
    </location>
</feature>
<sequence length="503" mass="55711">MNILTQQQGFLFLFLFAIVMIGLTWIVSRNKFWTGSQIGFLKAGSNVSWSFGAFSIAASWIWAPALFVSVQKSYEFGLAGMFWFTLPNILALVLFAFLAPKIRERLPGGYTLPDWIRYRFKDERIHKIYLSIFFWYQIMAITVQIYVGGLLISFLTDIQLDIVMILLSSISLSYALISGLRASIITDFLQMIMILGVGIIIIPWAIFEAGGLESVSKGFGGLQHIDSIFNPEVAYSFGIVTSIGLIAGAISDQQYWQRSFAIKKGDLVKSFIWGGVLFGIVPIALSVLGFMGANPDLNISMPQGVELPMIGVAVVAKLLPTWATLLFVIMLMSGLSSTLDSGFAAGASLWAIDSVKFSKFEKEVLRKERLGQSLTKEENTIKKDLDRKTPIRARQAMIGLAIIGLIVALIVEYVPSFTLDVLWWIFNAIASMVVVPTVLGLFWNKLSARGILFGFIGSFIGIIVFIWGSVVSNTNMIVFSAVFIILISLIMNLSFPSKEKFHG</sequence>
<feature type="transmembrane region" description="Helical" evidence="8">
    <location>
        <begin position="421"/>
        <end position="443"/>
    </location>
</feature>
<dbReference type="Proteomes" id="UP000464657">
    <property type="component" value="Chromosome"/>
</dbReference>
<evidence type="ECO:0000256" key="7">
    <source>
        <dbReference type="RuleBase" id="RU362091"/>
    </source>
</evidence>
<dbReference type="RefSeq" id="WP_160131191.1">
    <property type="nucleotide sequence ID" value="NZ_CP019288.1"/>
</dbReference>
<dbReference type="KEGG" id="kan:IMCC3317_40470"/>
<dbReference type="Pfam" id="PF00474">
    <property type="entry name" value="SSF"/>
    <property type="match status" value="1"/>
</dbReference>
<dbReference type="EMBL" id="CP019288">
    <property type="protein sequence ID" value="QHI38653.1"/>
    <property type="molecule type" value="Genomic_DNA"/>
</dbReference>
<feature type="transmembrane region" description="Helical" evidence="8">
    <location>
        <begin position="6"/>
        <end position="27"/>
    </location>
</feature>
<organism evidence="9 10">
    <name type="scientific">Kordia antarctica</name>
    <dbReference type="NCBI Taxonomy" id="1218801"/>
    <lineage>
        <taxon>Bacteria</taxon>
        <taxon>Pseudomonadati</taxon>
        <taxon>Bacteroidota</taxon>
        <taxon>Flavobacteriia</taxon>
        <taxon>Flavobacteriales</taxon>
        <taxon>Flavobacteriaceae</taxon>
        <taxon>Kordia</taxon>
    </lineage>
</organism>
<reference evidence="9 10" key="1">
    <citation type="journal article" date="2013" name="Int. J. Syst. Evol. Microbiol.">
        <title>Kordia antarctica sp. nov., isolated from Antarctic seawater.</title>
        <authorList>
            <person name="Baek K."/>
            <person name="Choi A."/>
            <person name="Kang I."/>
            <person name="Lee K."/>
            <person name="Cho J.C."/>
        </authorList>
    </citation>
    <scope>NUCLEOTIDE SEQUENCE [LARGE SCALE GENOMIC DNA]</scope>
    <source>
        <strain evidence="9 10">IMCC3317</strain>
    </source>
</reference>
<feature type="transmembrane region" description="Helical" evidence="8">
    <location>
        <begin position="188"/>
        <end position="207"/>
    </location>
</feature>
<feature type="transmembrane region" description="Helical" evidence="8">
    <location>
        <begin position="310"/>
        <end position="331"/>
    </location>
</feature>
<feature type="transmembrane region" description="Helical" evidence="8">
    <location>
        <begin position="233"/>
        <end position="250"/>
    </location>
</feature>
<proteinExistence type="inferred from homology"/>
<dbReference type="InterPro" id="IPR001734">
    <property type="entry name" value="Na/solute_symporter"/>
</dbReference>
<feature type="transmembrane region" description="Helical" evidence="8">
    <location>
        <begin position="158"/>
        <end position="176"/>
    </location>
</feature>
<keyword evidence="5 8" id="KW-1133">Transmembrane helix</keyword>
<feature type="transmembrane region" description="Helical" evidence="8">
    <location>
        <begin position="396"/>
        <end position="415"/>
    </location>
</feature>
<keyword evidence="6 8" id="KW-0472">Membrane</keyword>
<evidence type="ECO:0000256" key="4">
    <source>
        <dbReference type="ARBA" id="ARBA00022692"/>
    </source>
</evidence>
<feature type="transmembrane region" description="Helical" evidence="8">
    <location>
        <begin position="271"/>
        <end position="290"/>
    </location>
</feature>
<gene>
    <name evidence="9" type="primary">sglT_3</name>
    <name evidence="9" type="ORF">IMCC3317_40470</name>
</gene>
<comment type="subcellular location">
    <subcellularLocation>
        <location evidence="1">Membrane</location>
        <topology evidence="1">Multi-pass membrane protein</topology>
    </subcellularLocation>
</comment>
<evidence type="ECO:0000256" key="6">
    <source>
        <dbReference type="ARBA" id="ARBA00023136"/>
    </source>
</evidence>
<dbReference type="PROSITE" id="PS50283">
    <property type="entry name" value="NA_SOLUT_SYMP_3"/>
    <property type="match status" value="1"/>
</dbReference>